<dbReference type="AlphaFoldDB" id="A0A401ULL0"/>
<protein>
    <submittedName>
        <fullName evidence="1">Uncharacterized protein</fullName>
    </submittedName>
</protein>
<name>A0A401ULL0_9CLOT</name>
<accession>A0A401ULL0</accession>
<evidence type="ECO:0000313" key="2">
    <source>
        <dbReference type="Proteomes" id="UP000287872"/>
    </source>
</evidence>
<gene>
    <name evidence="1" type="ORF">Ctaglu_20380</name>
</gene>
<organism evidence="1 2">
    <name type="scientific">Clostridium tagluense</name>
    <dbReference type="NCBI Taxonomy" id="360422"/>
    <lineage>
        <taxon>Bacteria</taxon>
        <taxon>Bacillati</taxon>
        <taxon>Bacillota</taxon>
        <taxon>Clostridia</taxon>
        <taxon>Eubacteriales</taxon>
        <taxon>Clostridiaceae</taxon>
        <taxon>Clostridium</taxon>
    </lineage>
</organism>
<comment type="caution">
    <text evidence="1">The sequence shown here is derived from an EMBL/GenBank/DDBJ whole genome shotgun (WGS) entry which is preliminary data.</text>
</comment>
<evidence type="ECO:0000313" key="1">
    <source>
        <dbReference type="EMBL" id="GCD10415.1"/>
    </source>
</evidence>
<reference evidence="1 2" key="1">
    <citation type="submission" date="2018-11" db="EMBL/GenBank/DDBJ databases">
        <title>Genome sequencing and assembly of Clostridium tagluense strain A121.</title>
        <authorList>
            <person name="Murakami T."/>
            <person name="Segawa T."/>
            <person name="Shcherbakova V.A."/>
            <person name="Mori H."/>
            <person name="Yoshimura Y."/>
        </authorList>
    </citation>
    <scope>NUCLEOTIDE SEQUENCE [LARGE SCALE GENOMIC DNA]</scope>
    <source>
        <strain evidence="1 2">A121</strain>
    </source>
</reference>
<proteinExistence type="predicted"/>
<dbReference type="Proteomes" id="UP000287872">
    <property type="component" value="Unassembled WGS sequence"/>
</dbReference>
<sequence>MFFYILFEKYWNCTHIKYYSSHKIGVSYVAMWYTKGYIKSKPKPLIMDFIKLYFLSFNL</sequence>
<dbReference type="EMBL" id="BHYK01000010">
    <property type="protein sequence ID" value="GCD10415.1"/>
    <property type="molecule type" value="Genomic_DNA"/>
</dbReference>
<keyword evidence="2" id="KW-1185">Reference proteome</keyword>